<dbReference type="EMBL" id="MNUY01000054">
    <property type="protein sequence ID" value="OIO13610.1"/>
    <property type="molecule type" value="Genomic_DNA"/>
</dbReference>
<dbReference type="GO" id="GO:0106026">
    <property type="term" value="F:Gly-tRNA(Ala) deacylase activity"/>
    <property type="evidence" value="ECO:0007669"/>
    <property type="project" value="UniProtKB-UniRule"/>
</dbReference>
<comment type="function">
    <text evidence="2">An aminoacyl-tRNA editing enzyme that deacylates mischarged D-aminoacyl-tRNAs. Also deacylates mischarged glycyl-tRNA(Ala), protecting cells against glycine mischarging by AlaRS. Acts via tRNA-based rather than protein-based catalysis; rejects L-amino acids rather than detecting D-amino acids in the active site. By recycling D-aminoacyl-tRNA to D-amino acids and free tRNA molecules, this enzyme counteracts the toxicity associated with the formation of D-aminoacyl-tRNA entities in vivo and helps enforce protein L-homochirality.</text>
</comment>
<dbReference type="FunFam" id="3.50.80.10:FF:000001">
    <property type="entry name" value="D-aminoacyl-tRNA deacylase"/>
    <property type="match status" value="1"/>
</dbReference>
<dbReference type="GO" id="GO:0019478">
    <property type="term" value="P:D-amino acid catabolic process"/>
    <property type="evidence" value="ECO:0007669"/>
    <property type="project" value="UniProtKB-UniRule"/>
</dbReference>
<dbReference type="STRING" id="1805209.AUJ73_03555"/>
<keyword evidence="2" id="KW-0963">Cytoplasm</keyword>
<name>A0A1J4TP53_9BACT</name>
<dbReference type="InterPro" id="IPR023509">
    <property type="entry name" value="DTD-like_sf"/>
</dbReference>
<keyword evidence="2" id="KW-0820">tRNA-binding</keyword>
<dbReference type="EC" id="3.1.1.-" evidence="2"/>
<comment type="similarity">
    <text evidence="1 2">Belongs to the DTD family.</text>
</comment>
<accession>A0A1J4TP53</accession>
<dbReference type="InterPro" id="IPR003732">
    <property type="entry name" value="Daa-tRNA_deacyls_DTD"/>
</dbReference>
<evidence type="ECO:0000256" key="1">
    <source>
        <dbReference type="ARBA" id="ARBA00009673"/>
    </source>
</evidence>
<reference evidence="3 4" key="1">
    <citation type="journal article" date="2016" name="Environ. Microbiol.">
        <title>Genomic resolution of a cold subsurface aquifer community provides metabolic insights for novel microbes adapted to high CO concentrations.</title>
        <authorList>
            <person name="Probst A.J."/>
            <person name="Castelle C.J."/>
            <person name="Singh A."/>
            <person name="Brown C.T."/>
            <person name="Anantharaman K."/>
            <person name="Sharon I."/>
            <person name="Hug L.A."/>
            <person name="Burstein D."/>
            <person name="Emerson J.B."/>
            <person name="Thomas B.C."/>
            <person name="Banfield J.F."/>
        </authorList>
    </citation>
    <scope>NUCLEOTIDE SEQUENCE [LARGE SCALE GENOMIC DNA]</scope>
    <source>
        <strain evidence="3">CG1_02_37_22</strain>
    </source>
</reference>
<proteinExistence type="inferred from homology"/>
<keyword evidence="2" id="KW-0694">RNA-binding</keyword>
<dbReference type="NCBIfam" id="TIGR00256">
    <property type="entry name" value="D-aminoacyl-tRNA deacylase"/>
    <property type="match status" value="1"/>
</dbReference>
<dbReference type="GO" id="GO:0000049">
    <property type="term" value="F:tRNA binding"/>
    <property type="evidence" value="ECO:0007669"/>
    <property type="project" value="UniProtKB-UniRule"/>
</dbReference>
<keyword evidence="2" id="KW-0378">Hydrolase</keyword>
<dbReference type="Pfam" id="PF02580">
    <property type="entry name" value="Tyr_Deacylase"/>
    <property type="match status" value="1"/>
</dbReference>
<dbReference type="EC" id="3.1.1.96" evidence="2"/>
<dbReference type="GO" id="GO:0005737">
    <property type="term" value="C:cytoplasm"/>
    <property type="evidence" value="ECO:0007669"/>
    <property type="project" value="UniProtKB-SubCell"/>
</dbReference>
<dbReference type="SUPFAM" id="SSF69500">
    <property type="entry name" value="DTD-like"/>
    <property type="match status" value="1"/>
</dbReference>
<comment type="domain">
    <text evidence="2">A Gly-cisPro motif from one monomer fits into the active site of the other monomer to allow specific chiral rejection of L-amino acids.</text>
</comment>
<dbReference type="PANTHER" id="PTHR10472:SF5">
    <property type="entry name" value="D-AMINOACYL-TRNA DEACYLASE 1"/>
    <property type="match status" value="1"/>
</dbReference>
<comment type="catalytic activity">
    <reaction evidence="2">
        <text>glycyl-tRNA(Ala) + H2O = tRNA(Ala) + glycine + H(+)</text>
        <dbReference type="Rhea" id="RHEA:53744"/>
        <dbReference type="Rhea" id="RHEA-COMP:9657"/>
        <dbReference type="Rhea" id="RHEA-COMP:13640"/>
        <dbReference type="ChEBI" id="CHEBI:15377"/>
        <dbReference type="ChEBI" id="CHEBI:15378"/>
        <dbReference type="ChEBI" id="CHEBI:57305"/>
        <dbReference type="ChEBI" id="CHEBI:78442"/>
        <dbReference type="ChEBI" id="CHEBI:78522"/>
    </reaction>
</comment>
<sequence>MRALIQRVLSGKVTINQKMIGEIEKGYVILLGVREGDSEREAEVLAEKTVNLRIMSDVNDKMNLSVEDKEGGILVVSQFTLYADCKGGRRPSFIKAAKPELAKNLYLHFVAQLRKLGVKNVQTGEFGAYMLLEIVNDGPVTIMLDSDELSK</sequence>
<protein>
    <recommendedName>
        <fullName evidence="2">D-aminoacyl-tRNA deacylase</fullName>
        <shortName evidence="2">DTD</shortName>
        <ecNumber evidence="2">3.1.1.96</ecNumber>
    </recommendedName>
    <alternativeName>
        <fullName evidence="2">Gly-tRNA(Ala) deacylase</fullName>
        <ecNumber evidence="2">3.1.1.-</ecNumber>
    </alternativeName>
</protein>
<dbReference type="Proteomes" id="UP000183120">
    <property type="component" value="Unassembled WGS sequence"/>
</dbReference>
<dbReference type="GO" id="GO:0043908">
    <property type="term" value="F:Ser(Gly)-tRNA(Ala) hydrolase activity"/>
    <property type="evidence" value="ECO:0007669"/>
    <property type="project" value="UniProtKB-UniRule"/>
</dbReference>
<dbReference type="Gene3D" id="3.50.80.10">
    <property type="entry name" value="D-tyrosyl-tRNA(Tyr) deacylase"/>
    <property type="match status" value="1"/>
</dbReference>
<gene>
    <name evidence="2" type="primary">dtd</name>
    <name evidence="3" type="ORF">AUJ73_03555</name>
</gene>
<dbReference type="HAMAP" id="MF_00518">
    <property type="entry name" value="Deacylase_Dtd"/>
    <property type="match status" value="1"/>
</dbReference>
<comment type="subunit">
    <text evidence="2">Homodimer.</text>
</comment>
<organism evidence="3 4">
    <name type="scientific">Candidatus Gottesmanbacteria bacterium CG1_02_37_22</name>
    <dbReference type="NCBI Taxonomy" id="1805209"/>
    <lineage>
        <taxon>Bacteria</taxon>
        <taxon>Candidatus Gottesmaniibacteriota</taxon>
    </lineage>
</organism>
<evidence type="ECO:0000313" key="3">
    <source>
        <dbReference type="EMBL" id="OIO13610.1"/>
    </source>
</evidence>
<evidence type="ECO:0000256" key="2">
    <source>
        <dbReference type="HAMAP-Rule" id="MF_00518"/>
    </source>
</evidence>
<feature type="short sequence motif" description="Gly-cisPro motif, important for rejection of L-amino acids" evidence="2">
    <location>
        <begin position="138"/>
        <end position="139"/>
    </location>
</feature>
<dbReference type="AlphaFoldDB" id="A0A1J4TP53"/>
<comment type="subcellular location">
    <subcellularLocation>
        <location evidence="2">Cytoplasm</location>
    </subcellularLocation>
</comment>
<comment type="caution">
    <text evidence="3">The sequence shown here is derived from an EMBL/GenBank/DDBJ whole genome shotgun (WGS) entry which is preliminary data.</text>
</comment>
<comment type="catalytic activity">
    <reaction evidence="2">
        <text>a D-aminoacyl-tRNA + H2O = a tRNA + a D-alpha-amino acid + H(+)</text>
        <dbReference type="Rhea" id="RHEA:13953"/>
        <dbReference type="Rhea" id="RHEA-COMP:10123"/>
        <dbReference type="Rhea" id="RHEA-COMP:10124"/>
        <dbReference type="ChEBI" id="CHEBI:15377"/>
        <dbReference type="ChEBI" id="CHEBI:15378"/>
        <dbReference type="ChEBI" id="CHEBI:59871"/>
        <dbReference type="ChEBI" id="CHEBI:78442"/>
        <dbReference type="ChEBI" id="CHEBI:79333"/>
        <dbReference type="EC" id="3.1.1.96"/>
    </reaction>
</comment>
<evidence type="ECO:0000313" key="4">
    <source>
        <dbReference type="Proteomes" id="UP000183120"/>
    </source>
</evidence>
<dbReference type="PANTHER" id="PTHR10472">
    <property type="entry name" value="D-TYROSYL-TRNA TYR DEACYLASE"/>
    <property type="match status" value="1"/>
</dbReference>
<dbReference type="GO" id="GO:0051500">
    <property type="term" value="F:D-tyrosyl-tRNA(Tyr) deacylase activity"/>
    <property type="evidence" value="ECO:0007669"/>
    <property type="project" value="TreeGrafter"/>
</dbReference>